<keyword evidence="3 14" id="KW-0812">Transmembrane</keyword>
<name>A0A8T3DQG1_9TELE</name>
<feature type="chain" id="PRO_5035810291" description="Lysosome-associated membrane glycoprotein 1" evidence="17">
    <location>
        <begin position="29"/>
        <end position="425"/>
    </location>
</feature>
<evidence type="ECO:0000313" key="21">
    <source>
        <dbReference type="Proteomes" id="UP000829720"/>
    </source>
</evidence>
<evidence type="ECO:0000256" key="3">
    <source>
        <dbReference type="ARBA" id="ARBA00022692"/>
    </source>
</evidence>
<feature type="region of interest" description="Disordered" evidence="15">
    <location>
        <begin position="198"/>
        <end position="228"/>
    </location>
</feature>
<dbReference type="PRINTS" id="PR00336">
    <property type="entry name" value="LYSASSOCTDMP"/>
</dbReference>
<dbReference type="PANTHER" id="PTHR11506">
    <property type="entry name" value="LYSOSOME-ASSOCIATED MEMBRANE GLYCOPROTEIN"/>
    <property type="match status" value="1"/>
</dbReference>
<dbReference type="PANTHER" id="PTHR11506:SF27">
    <property type="entry name" value="LYSOSOME-ASSOCIATED MEMBRANE GLYCOPROTEIN 1"/>
    <property type="match status" value="1"/>
</dbReference>
<feature type="disulfide bond" evidence="14">
    <location>
        <begin position="346"/>
        <end position="383"/>
    </location>
</feature>
<keyword evidence="4 17" id="KW-0732">Signal</keyword>
<dbReference type="EMBL" id="JAERUA010000005">
    <property type="protein sequence ID" value="KAI1899679.1"/>
    <property type="molecule type" value="Genomic_DNA"/>
</dbReference>
<dbReference type="PROSITE" id="PS00311">
    <property type="entry name" value="LAMP_2"/>
    <property type="match status" value="1"/>
</dbReference>
<feature type="compositionally biased region" description="Polar residues" evidence="15">
    <location>
        <begin position="198"/>
        <end position="213"/>
    </location>
</feature>
<dbReference type="Pfam" id="PF21222">
    <property type="entry name" value="Lamp2_2nd"/>
    <property type="match status" value="1"/>
</dbReference>
<dbReference type="OrthoDB" id="10037042at2759"/>
<dbReference type="Gene3D" id="2.40.160.110">
    <property type="match status" value="2"/>
</dbReference>
<comment type="caution">
    <text evidence="14">Lacks conserved residue(s) required for the propagation of feature annotation.</text>
</comment>
<gene>
    <name evidence="20" type="ORF">AGOR_G00064260</name>
</gene>
<evidence type="ECO:0000256" key="12">
    <source>
        <dbReference type="ARBA" id="ARBA00060404"/>
    </source>
</evidence>
<reference evidence="20" key="1">
    <citation type="submission" date="2021-01" db="EMBL/GenBank/DDBJ databases">
        <authorList>
            <person name="Zahm M."/>
            <person name="Roques C."/>
            <person name="Cabau C."/>
            <person name="Klopp C."/>
            <person name="Donnadieu C."/>
            <person name="Jouanno E."/>
            <person name="Lampietro C."/>
            <person name="Louis A."/>
            <person name="Herpin A."/>
            <person name="Echchiki A."/>
            <person name="Berthelot C."/>
            <person name="Parey E."/>
            <person name="Roest-Crollius H."/>
            <person name="Braasch I."/>
            <person name="Postlethwait J."/>
            <person name="Bobe J."/>
            <person name="Montfort J."/>
            <person name="Bouchez O."/>
            <person name="Begum T."/>
            <person name="Mejri S."/>
            <person name="Adams A."/>
            <person name="Chen W.-J."/>
            <person name="Guiguen Y."/>
        </authorList>
    </citation>
    <scope>NUCLEOTIDE SEQUENCE</scope>
    <source>
        <tissue evidence="20">Blood</tissue>
    </source>
</reference>
<dbReference type="PROSITE" id="PS00310">
    <property type="entry name" value="LAMP_1"/>
    <property type="match status" value="1"/>
</dbReference>
<evidence type="ECO:0000256" key="4">
    <source>
        <dbReference type="ARBA" id="ARBA00022729"/>
    </source>
</evidence>
<feature type="domain" description="Lysosome-associated membrane glycoprotein 2-like luminal" evidence="18">
    <location>
        <begin position="225"/>
        <end position="372"/>
    </location>
</feature>
<proteinExistence type="inferred from homology"/>
<comment type="caution">
    <text evidence="20">The sequence shown here is derived from an EMBL/GenBank/DDBJ whole genome shotgun (WGS) entry which is preliminary data.</text>
</comment>
<dbReference type="InterPro" id="IPR048524">
    <property type="entry name" value="Lamp2-like_TM"/>
</dbReference>
<feature type="transmembrane region" description="Helical" evidence="16">
    <location>
        <begin position="390"/>
        <end position="413"/>
    </location>
</feature>
<evidence type="ECO:0000256" key="10">
    <source>
        <dbReference type="ARBA" id="ARBA00023228"/>
    </source>
</evidence>
<keyword evidence="5" id="KW-0967">Endosome</keyword>
<dbReference type="InterPro" id="IPR018134">
    <property type="entry name" value="LAMP_CS"/>
</dbReference>
<dbReference type="InterPro" id="IPR048528">
    <property type="entry name" value="Lamp2-like_luminal"/>
</dbReference>
<evidence type="ECO:0000256" key="8">
    <source>
        <dbReference type="ARBA" id="ARBA00023157"/>
    </source>
</evidence>
<dbReference type="InterPro" id="IPR002000">
    <property type="entry name" value="Lysosome-assoc_membr_glycop"/>
</dbReference>
<evidence type="ECO:0000256" key="7">
    <source>
        <dbReference type="ARBA" id="ARBA00023136"/>
    </source>
</evidence>
<keyword evidence="7 14" id="KW-0472">Membrane</keyword>
<keyword evidence="6 16" id="KW-1133">Transmembrane helix</keyword>
<evidence type="ECO:0000256" key="5">
    <source>
        <dbReference type="ARBA" id="ARBA00022753"/>
    </source>
</evidence>
<evidence type="ECO:0000259" key="19">
    <source>
        <dbReference type="Pfam" id="PF21222"/>
    </source>
</evidence>
<dbReference type="CDD" id="cd12087">
    <property type="entry name" value="TM_EGFR-like"/>
    <property type="match status" value="1"/>
</dbReference>
<comment type="similarity">
    <text evidence="14">Belongs to the LAMP family.</text>
</comment>
<keyword evidence="21" id="KW-1185">Reference proteome</keyword>
<evidence type="ECO:0000259" key="18">
    <source>
        <dbReference type="Pfam" id="PF01299"/>
    </source>
</evidence>
<keyword evidence="9" id="KW-0325">Glycoprotein</keyword>
<feature type="signal peptide" evidence="17">
    <location>
        <begin position="1"/>
        <end position="28"/>
    </location>
</feature>
<organism evidence="20 21">
    <name type="scientific">Albula goreensis</name>
    <dbReference type="NCBI Taxonomy" id="1534307"/>
    <lineage>
        <taxon>Eukaryota</taxon>
        <taxon>Metazoa</taxon>
        <taxon>Chordata</taxon>
        <taxon>Craniata</taxon>
        <taxon>Vertebrata</taxon>
        <taxon>Euteleostomi</taxon>
        <taxon>Actinopterygii</taxon>
        <taxon>Neopterygii</taxon>
        <taxon>Teleostei</taxon>
        <taxon>Albuliformes</taxon>
        <taxon>Albulidae</taxon>
        <taxon>Albula</taxon>
    </lineage>
</organism>
<evidence type="ECO:0000256" key="14">
    <source>
        <dbReference type="PROSITE-ProRule" id="PRU00740"/>
    </source>
</evidence>
<evidence type="ECO:0000256" key="2">
    <source>
        <dbReference type="ARBA" id="ARBA00022475"/>
    </source>
</evidence>
<evidence type="ECO:0000256" key="16">
    <source>
        <dbReference type="SAM" id="Phobius"/>
    </source>
</evidence>
<dbReference type="PROSITE" id="PS51407">
    <property type="entry name" value="LAMP_3"/>
    <property type="match status" value="1"/>
</dbReference>
<dbReference type="Proteomes" id="UP000829720">
    <property type="component" value="Unassembled WGS sequence"/>
</dbReference>
<accession>A0A8T3DQG1</accession>
<keyword evidence="2" id="KW-1003">Cell membrane</keyword>
<evidence type="ECO:0000256" key="6">
    <source>
        <dbReference type="ARBA" id="ARBA00022989"/>
    </source>
</evidence>
<evidence type="ECO:0000256" key="1">
    <source>
        <dbReference type="ARBA" id="ARBA00004251"/>
    </source>
</evidence>
<evidence type="ECO:0000256" key="13">
    <source>
        <dbReference type="ARBA" id="ARBA00074383"/>
    </source>
</evidence>
<evidence type="ECO:0000256" key="11">
    <source>
        <dbReference type="ARBA" id="ARBA00037817"/>
    </source>
</evidence>
<feature type="domain" description="Lysosome-associated membrane glycoprotein 2-like luminal" evidence="18">
    <location>
        <begin position="32"/>
        <end position="178"/>
    </location>
</feature>
<comment type="subcellular location">
    <subcellularLocation>
        <location evidence="1">Cell membrane</location>
        <topology evidence="1">Single-pass type I membrane protein</topology>
    </subcellularLocation>
    <subcellularLocation>
        <location evidence="12">Cytolytic granule membrane</location>
        <topology evidence="12">Single-pass type I membrane protein</topology>
    </subcellularLocation>
    <subcellularLocation>
        <location evidence="11">Late endosome membrane</location>
        <topology evidence="11">Single-pass type I membrane protein</topology>
    </subcellularLocation>
    <subcellularLocation>
        <location evidence="14">Lysosome membrane</location>
        <topology evidence="14">Single-pass type I membrane protein</topology>
    </subcellularLocation>
</comment>
<protein>
    <recommendedName>
        <fullName evidence="13">Lysosome-associated membrane glycoprotein 1</fullName>
    </recommendedName>
</protein>
<feature type="domain" description="Lysosome-associated membrane glycoprotein 2-like transmembrane" evidence="19">
    <location>
        <begin position="392"/>
        <end position="423"/>
    </location>
</feature>
<dbReference type="GO" id="GO:0031902">
    <property type="term" value="C:late endosome membrane"/>
    <property type="evidence" value="ECO:0007669"/>
    <property type="project" value="TreeGrafter"/>
</dbReference>
<dbReference type="GO" id="GO:0072594">
    <property type="term" value="P:establishment of protein localization to organelle"/>
    <property type="evidence" value="ECO:0007669"/>
    <property type="project" value="TreeGrafter"/>
</dbReference>
<evidence type="ECO:0000256" key="17">
    <source>
        <dbReference type="SAM" id="SignalP"/>
    </source>
</evidence>
<evidence type="ECO:0000256" key="15">
    <source>
        <dbReference type="SAM" id="MobiDB-lite"/>
    </source>
</evidence>
<evidence type="ECO:0000256" key="9">
    <source>
        <dbReference type="ARBA" id="ARBA00023180"/>
    </source>
</evidence>
<evidence type="ECO:0000313" key="20">
    <source>
        <dbReference type="EMBL" id="KAI1899679.1"/>
    </source>
</evidence>
<keyword evidence="8 14" id="KW-1015">Disulfide bond</keyword>
<dbReference type="Pfam" id="PF01299">
    <property type="entry name" value="Lamp2-like_luminal"/>
    <property type="match status" value="2"/>
</dbReference>
<dbReference type="GO" id="GO:0005765">
    <property type="term" value="C:lysosomal membrane"/>
    <property type="evidence" value="ECO:0007669"/>
    <property type="project" value="UniProtKB-SubCell"/>
</dbReference>
<keyword evidence="10 14" id="KW-0458">Lysosome</keyword>
<sequence>MALYSKKHSQLIKIAFMAILGCVGVVQALTVEVKEGNTTCIKAELSASLSIMYSTNNGTETVSVPLPDSATVGSSSTCGGDGRAPSLVVTFGNGHSLALSFSSNSNQYRVNNLTVGYNLSDSVTFPASSTTGVASLSTASVEISAGINTTYRCLSTSTVTVGESRVNVTFSNVRMEAYMTGTDLSPNETICTADQTVTTEVHPTTSAPKTSAMTVAPSPSPPGTPERGNYTVTNSNGTACLLARMGLQLNLTYSSLSQNTTVQQIVNLLPTQTKSTGSCDQNSATLWLLEERTNLSFSFVLNSTSSKYHLSGISLSAVWPDMSEPFSGSNGSLDYLRGTLGRSYMCSAEQTLFVLTGFSVNTFQLQVQPFGVSGEQFGAAEECQLDEDNMLIPIIVGAALAGLVLIVLIAYLIGRKRSHAGYQTI</sequence>
<dbReference type="FunFam" id="2.40.160.110:FF:000001">
    <property type="entry name" value="lysosome-associated membrane glycoprotein 2 isoform X2"/>
    <property type="match status" value="1"/>
</dbReference>
<dbReference type="AlphaFoldDB" id="A0A8T3DQG1"/>
<dbReference type="GO" id="GO:0005886">
    <property type="term" value="C:plasma membrane"/>
    <property type="evidence" value="ECO:0007669"/>
    <property type="project" value="UniProtKB-SubCell"/>
</dbReference>